<evidence type="ECO:0000313" key="3">
    <source>
        <dbReference type="Proteomes" id="UP001359485"/>
    </source>
</evidence>
<name>A0ABR1AKQ4_POLSC</name>
<feature type="region of interest" description="Disordered" evidence="1">
    <location>
        <begin position="102"/>
        <end position="123"/>
    </location>
</feature>
<feature type="region of interest" description="Disordered" evidence="1">
    <location>
        <begin position="1"/>
        <end position="46"/>
    </location>
</feature>
<dbReference type="EMBL" id="JAWJWF010000047">
    <property type="protein sequence ID" value="KAK6621622.1"/>
    <property type="molecule type" value="Genomic_DNA"/>
</dbReference>
<reference evidence="2 3" key="1">
    <citation type="submission" date="2023-09" db="EMBL/GenBank/DDBJ databases">
        <title>Genomes of two closely related lineages of the louse Polyplax serrata with different host specificities.</title>
        <authorList>
            <person name="Martinu J."/>
            <person name="Tarabai H."/>
            <person name="Stefka J."/>
            <person name="Hypsa V."/>
        </authorList>
    </citation>
    <scope>NUCLEOTIDE SEQUENCE [LARGE SCALE GENOMIC DNA]</scope>
    <source>
        <strain evidence="2">98ZLc_SE</strain>
    </source>
</reference>
<comment type="caution">
    <text evidence="2">The sequence shown here is derived from an EMBL/GenBank/DDBJ whole genome shotgun (WGS) entry which is preliminary data.</text>
</comment>
<dbReference type="Proteomes" id="UP001359485">
    <property type="component" value="Unassembled WGS sequence"/>
</dbReference>
<protein>
    <submittedName>
        <fullName evidence="2">Uncharacterized protein</fullName>
    </submittedName>
</protein>
<keyword evidence="3" id="KW-1185">Reference proteome</keyword>
<feature type="compositionally biased region" description="Polar residues" evidence="1">
    <location>
        <begin position="112"/>
        <end position="123"/>
    </location>
</feature>
<organism evidence="2 3">
    <name type="scientific">Polyplax serrata</name>
    <name type="common">Common mouse louse</name>
    <dbReference type="NCBI Taxonomy" id="468196"/>
    <lineage>
        <taxon>Eukaryota</taxon>
        <taxon>Metazoa</taxon>
        <taxon>Ecdysozoa</taxon>
        <taxon>Arthropoda</taxon>
        <taxon>Hexapoda</taxon>
        <taxon>Insecta</taxon>
        <taxon>Pterygota</taxon>
        <taxon>Neoptera</taxon>
        <taxon>Paraneoptera</taxon>
        <taxon>Psocodea</taxon>
        <taxon>Troctomorpha</taxon>
        <taxon>Phthiraptera</taxon>
        <taxon>Anoplura</taxon>
        <taxon>Polyplacidae</taxon>
        <taxon>Polyplax</taxon>
    </lineage>
</organism>
<proteinExistence type="predicted"/>
<feature type="compositionally biased region" description="Basic and acidic residues" evidence="1">
    <location>
        <begin position="35"/>
        <end position="46"/>
    </location>
</feature>
<gene>
    <name evidence="2" type="ORF">RUM44_001429</name>
</gene>
<accession>A0ABR1AKQ4</accession>
<evidence type="ECO:0000313" key="2">
    <source>
        <dbReference type="EMBL" id="KAK6621622.1"/>
    </source>
</evidence>
<sequence length="123" mass="13432">MGENRDRNGKKMCPGAKAERTTSAGPIWAGPARSRSAEEDHSKSLPKLTLKEGKMIIGSATRFIGGRGAVQTVYWRASRNNEKLVKTGKHFNLQKATTADNQGMKSIYPSKMTDNGIHTKSAQ</sequence>
<evidence type="ECO:0000256" key="1">
    <source>
        <dbReference type="SAM" id="MobiDB-lite"/>
    </source>
</evidence>